<name>A0ABQ9HMS7_9NEOP</name>
<comment type="caution">
    <text evidence="1">The sequence shown here is derived from an EMBL/GenBank/DDBJ whole genome shotgun (WGS) entry which is preliminary data.</text>
</comment>
<evidence type="ECO:0000313" key="1">
    <source>
        <dbReference type="EMBL" id="KAJ8885641.1"/>
    </source>
</evidence>
<sequence length="126" mass="14756">MEYISIFEDYVQVTKANDVMHDWKTIVRDVMNPPNLWNFKFADTKLSANLPGALLTSSLIQFLCVNQTQKKDVEKLLVKHYAINWGELNILLFYNNALRRTLQELPLTDNFEDEDNDLPMNDINFT</sequence>
<keyword evidence="2" id="KW-1185">Reference proteome</keyword>
<protein>
    <submittedName>
        <fullName evidence="1">Uncharacterized protein</fullName>
    </submittedName>
</protein>
<proteinExistence type="predicted"/>
<accession>A0ABQ9HMS7</accession>
<evidence type="ECO:0000313" key="2">
    <source>
        <dbReference type="Proteomes" id="UP001159363"/>
    </source>
</evidence>
<reference evidence="1 2" key="1">
    <citation type="submission" date="2023-02" db="EMBL/GenBank/DDBJ databases">
        <title>LHISI_Scaffold_Assembly.</title>
        <authorList>
            <person name="Stuart O.P."/>
            <person name="Cleave R."/>
            <person name="Magrath M.J.L."/>
            <person name="Mikheyev A.S."/>
        </authorList>
    </citation>
    <scope>NUCLEOTIDE SEQUENCE [LARGE SCALE GENOMIC DNA]</scope>
    <source>
        <strain evidence="1">Daus_M_001</strain>
        <tissue evidence="1">Leg muscle</tissue>
    </source>
</reference>
<feature type="non-terminal residue" evidence="1">
    <location>
        <position position="126"/>
    </location>
</feature>
<organism evidence="1 2">
    <name type="scientific">Dryococelus australis</name>
    <dbReference type="NCBI Taxonomy" id="614101"/>
    <lineage>
        <taxon>Eukaryota</taxon>
        <taxon>Metazoa</taxon>
        <taxon>Ecdysozoa</taxon>
        <taxon>Arthropoda</taxon>
        <taxon>Hexapoda</taxon>
        <taxon>Insecta</taxon>
        <taxon>Pterygota</taxon>
        <taxon>Neoptera</taxon>
        <taxon>Polyneoptera</taxon>
        <taxon>Phasmatodea</taxon>
        <taxon>Verophasmatodea</taxon>
        <taxon>Anareolatae</taxon>
        <taxon>Phasmatidae</taxon>
        <taxon>Eurycanthinae</taxon>
        <taxon>Dryococelus</taxon>
    </lineage>
</organism>
<gene>
    <name evidence="1" type="ORF">PR048_011839</name>
</gene>
<dbReference type="Proteomes" id="UP001159363">
    <property type="component" value="Chromosome X"/>
</dbReference>
<dbReference type="EMBL" id="JARBHB010000004">
    <property type="protein sequence ID" value="KAJ8885641.1"/>
    <property type="molecule type" value="Genomic_DNA"/>
</dbReference>